<proteinExistence type="predicted"/>
<evidence type="ECO:0000313" key="1">
    <source>
        <dbReference type="EMBL" id="KIL71378.1"/>
    </source>
</evidence>
<dbReference type="EMBL" id="KN818222">
    <property type="protein sequence ID" value="KIL71378.1"/>
    <property type="molecule type" value="Genomic_DNA"/>
</dbReference>
<dbReference type="AlphaFoldDB" id="A0A0C2XQA0"/>
<reference evidence="1 2" key="1">
    <citation type="submission" date="2014-04" db="EMBL/GenBank/DDBJ databases">
        <title>Evolutionary Origins and Diversification of the Mycorrhizal Mutualists.</title>
        <authorList>
            <consortium name="DOE Joint Genome Institute"/>
            <consortium name="Mycorrhizal Genomics Consortium"/>
            <person name="Kohler A."/>
            <person name="Kuo A."/>
            <person name="Nagy L.G."/>
            <person name="Floudas D."/>
            <person name="Copeland A."/>
            <person name="Barry K.W."/>
            <person name="Cichocki N."/>
            <person name="Veneault-Fourrey C."/>
            <person name="LaButti K."/>
            <person name="Lindquist E.A."/>
            <person name="Lipzen A."/>
            <person name="Lundell T."/>
            <person name="Morin E."/>
            <person name="Murat C."/>
            <person name="Riley R."/>
            <person name="Ohm R."/>
            <person name="Sun H."/>
            <person name="Tunlid A."/>
            <person name="Henrissat B."/>
            <person name="Grigoriev I.V."/>
            <person name="Hibbett D.S."/>
            <person name="Martin F."/>
        </authorList>
    </citation>
    <scope>NUCLEOTIDE SEQUENCE [LARGE SCALE GENOMIC DNA]</scope>
    <source>
        <strain evidence="1 2">Koide BX008</strain>
    </source>
</reference>
<gene>
    <name evidence="1" type="ORF">M378DRAFT_214865</name>
</gene>
<sequence length="155" mass="17404">MMWVLRYSKPHSTHLQRLLVGPLTTHPYHWHPLSTHSSHLSTFDHPDLTWSTSSPPAPQISQSQASSIHPHSLPPPFLIHTRIHPRSISRASANSSPCRRPLNVARAFQYSFWTACAAVLAACVASINEDQSTQLANFPWPTTRCLSSTRCHLNQ</sequence>
<organism evidence="1 2">
    <name type="scientific">Amanita muscaria (strain Koide BX008)</name>
    <dbReference type="NCBI Taxonomy" id="946122"/>
    <lineage>
        <taxon>Eukaryota</taxon>
        <taxon>Fungi</taxon>
        <taxon>Dikarya</taxon>
        <taxon>Basidiomycota</taxon>
        <taxon>Agaricomycotina</taxon>
        <taxon>Agaricomycetes</taxon>
        <taxon>Agaricomycetidae</taxon>
        <taxon>Agaricales</taxon>
        <taxon>Pluteineae</taxon>
        <taxon>Amanitaceae</taxon>
        <taxon>Amanita</taxon>
    </lineage>
</organism>
<protein>
    <submittedName>
        <fullName evidence="1">Uncharacterized protein</fullName>
    </submittedName>
</protein>
<dbReference type="HOGENOM" id="CLU_1695028_0_0_1"/>
<evidence type="ECO:0000313" key="2">
    <source>
        <dbReference type="Proteomes" id="UP000054549"/>
    </source>
</evidence>
<dbReference type="InParanoid" id="A0A0C2XQA0"/>
<dbReference type="Proteomes" id="UP000054549">
    <property type="component" value="Unassembled WGS sequence"/>
</dbReference>
<accession>A0A0C2XQA0</accession>
<keyword evidence="2" id="KW-1185">Reference proteome</keyword>
<name>A0A0C2XQA0_AMAMK</name>